<keyword evidence="8 11" id="KW-0067">ATP-binding</keyword>
<evidence type="ECO:0000256" key="8">
    <source>
        <dbReference type="ARBA" id="ARBA00022840"/>
    </source>
</evidence>
<evidence type="ECO:0000256" key="2">
    <source>
        <dbReference type="ARBA" id="ARBA00012980"/>
    </source>
</evidence>
<protein>
    <recommendedName>
        <fullName evidence="3 11">Thymidylate kinase</fullName>
        <ecNumber evidence="2 11">2.7.4.9</ecNumber>
    </recommendedName>
    <alternativeName>
        <fullName evidence="9 11">dTMP kinase</fullName>
    </alternativeName>
</protein>
<reference evidence="14" key="1">
    <citation type="journal article" date="2019" name="Int. J. Syst. Evol. Microbiol.">
        <title>The Global Catalogue of Microorganisms (GCM) 10K type strain sequencing project: providing services to taxonomists for standard genome sequencing and annotation.</title>
        <authorList>
            <consortium name="The Broad Institute Genomics Platform"/>
            <consortium name="The Broad Institute Genome Sequencing Center for Infectious Disease"/>
            <person name="Wu L."/>
            <person name="Ma J."/>
        </authorList>
    </citation>
    <scope>NUCLEOTIDE SEQUENCE [LARGE SCALE GENOMIC DNA]</scope>
    <source>
        <strain evidence="14">CECT 8570</strain>
    </source>
</reference>
<evidence type="ECO:0000256" key="7">
    <source>
        <dbReference type="ARBA" id="ARBA00022777"/>
    </source>
</evidence>
<keyword evidence="6 11" id="KW-0547">Nucleotide-binding</keyword>
<dbReference type="InterPro" id="IPR039430">
    <property type="entry name" value="Thymidylate_kin-like_dom"/>
</dbReference>
<evidence type="ECO:0000256" key="4">
    <source>
        <dbReference type="ARBA" id="ARBA00022679"/>
    </source>
</evidence>
<evidence type="ECO:0000313" key="14">
    <source>
        <dbReference type="Proteomes" id="UP001595840"/>
    </source>
</evidence>
<comment type="function">
    <text evidence="11">Phosphorylation of dTMP to form dTDP in both de novo and salvage pathways of dTTP synthesis.</text>
</comment>
<keyword evidence="4 11" id="KW-0808">Transferase</keyword>
<keyword evidence="7 11" id="KW-0418">Kinase</keyword>
<dbReference type="NCBIfam" id="TIGR00041">
    <property type="entry name" value="DTMP_kinase"/>
    <property type="match status" value="1"/>
</dbReference>
<organism evidence="13 14">
    <name type="scientific">Simiduia curdlanivorans</name>
    <dbReference type="NCBI Taxonomy" id="1492769"/>
    <lineage>
        <taxon>Bacteria</taxon>
        <taxon>Pseudomonadati</taxon>
        <taxon>Pseudomonadota</taxon>
        <taxon>Gammaproteobacteria</taxon>
        <taxon>Cellvibrionales</taxon>
        <taxon>Cellvibrionaceae</taxon>
        <taxon>Simiduia</taxon>
    </lineage>
</organism>
<dbReference type="SUPFAM" id="SSF52540">
    <property type="entry name" value="P-loop containing nucleoside triphosphate hydrolases"/>
    <property type="match status" value="1"/>
</dbReference>
<dbReference type="GO" id="GO:0004798">
    <property type="term" value="F:dTMP kinase activity"/>
    <property type="evidence" value="ECO:0007669"/>
    <property type="project" value="UniProtKB-EC"/>
</dbReference>
<evidence type="ECO:0000256" key="11">
    <source>
        <dbReference type="HAMAP-Rule" id="MF_00165"/>
    </source>
</evidence>
<comment type="similarity">
    <text evidence="1 11">Belongs to the thymidylate kinase family.</text>
</comment>
<evidence type="ECO:0000256" key="9">
    <source>
        <dbReference type="ARBA" id="ARBA00029962"/>
    </source>
</evidence>
<dbReference type="PANTHER" id="PTHR10344">
    <property type="entry name" value="THYMIDYLATE KINASE"/>
    <property type="match status" value="1"/>
</dbReference>
<evidence type="ECO:0000259" key="12">
    <source>
        <dbReference type="Pfam" id="PF02223"/>
    </source>
</evidence>
<dbReference type="InterPro" id="IPR018094">
    <property type="entry name" value="Thymidylate_kinase"/>
</dbReference>
<sequence>MKPGLFITVEGTEGVGKTTNMDFVEQWLRSKGLDVLRTREPGGTPLAETLRELLLAPREEVVDPTAELLLVFAARAQHFNQLICPALAQGKWVLCDRFTDATYAYQGAGRGLDSALIAQLEKVVQGPLRPDCTLLLDIDVNIGLERARSRGDLDRFETETIAFFERVRDCYLARAKAESSRFRVVDAGQSLGEVQRDIDRVLEELLQR</sequence>
<feature type="domain" description="Thymidylate kinase-like" evidence="12">
    <location>
        <begin position="9"/>
        <end position="198"/>
    </location>
</feature>
<gene>
    <name evidence="11 13" type="primary">tmk</name>
    <name evidence="13" type="ORF">ACFOX3_16555</name>
</gene>
<feature type="binding site" evidence="11">
    <location>
        <begin position="11"/>
        <end position="18"/>
    </location>
    <ligand>
        <name>ATP</name>
        <dbReference type="ChEBI" id="CHEBI:30616"/>
    </ligand>
</feature>
<dbReference type="RefSeq" id="WP_290263067.1">
    <property type="nucleotide sequence ID" value="NZ_JAUFQG010000004.1"/>
</dbReference>
<name>A0ABV8V7Q7_9GAMM</name>
<dbReference type="InterPro" id="IPR027417">
    <property type="entry name" value="P-loop_NTPase"/>
</dbReference>
<evidence type="ECO:0000256" key="1">
    <source>
        <dbReference type="ARBA" id="ARBA00009776"/>
    </source>
</evidence>
<dbReference type="CDD" id="cd01672">
    <property type="entry name" value="TMPK"/>
    <property type="match status" value="1"/>
</dbReference>
<dbReference type="EC" id="2.7.4.9" evidence="2 11"/>
<dbReference type="EMBL" id="JBHSCX010000021">
    <property type="protein sequence ID" value="MFC4363931.1"/>
    <property type="molecule type" value="Genomic_DNA"/>
</dbReference>
<dbReference type="HAMAP" id="MF_00165">
    <property type="entry name" value="Thymidylate_kinase"/>
    <property type="match status" value="1"/>
</dbReference>
<evidence type="ECO:0000256" key="3">
    <source>
        <dbReference type="ARBA" id="ARBA00017144"/>
    </source>
</evidence>
<accession>A0ABV8V7Q7</accession>
<dbReference type="PANTHER" id="PTHR10344:SF4">
    <property type="entry name" value="UMP-CMP KINASE 2, MITOCHONDRIAL"/>
    <property type="match status" value="1"/>
</dbReference>
<keyword evidence="14" id="KW-1185">Reference proteome</keyword>
<evidence type="ECO:0000256" key="6">
    <source>
        <dbReference type="ARBA" id="ARBA00022741"/>
    </source>
</evidence>
<dbReference type="Proteomes" id="UP001595840">
    <property type="component" value="Unassembled WGS sequence"/>
</dbReference>
<keyword evidence="5 11" id="KW-0545">Nucleotide biosynthesis</keyword>
<comment type="catalytic activity">
    <reaction evidence="10 11">
        <text>dTMP + ATP = dTDP + ADP</text>
        <dbReference type="Rhea" id="RHEA:13517"/>
        <dbReference type="ChEBI" id="CHEBI:30616"/>
        <dbReference type="ChEBI" id="CHEBI:58369"/>
        <dbReference type="ChEBI" id="CHEBI:63528"/>
        <dbReference type="ChEBI" id="CHEBI:456216"/>
        <dbReference type="EC" id="2.7.4.9"/>
    </reaction>
</comment>
<evidence type="ECO:0000256" key="10">
    <source>
        <dbReference type="ARBA" id="ARBA00048743"/>
    </source>
</evidence>
<evidence type="ECO:0000313" key="13">
    <source>
        <dbReference type="EMBL" id="MFC4363931.1"/>
    </source>
</evidence>
<dbReference type="Gene3D" id="3.40.50.300">
    <property type="entry name" value="P-loop containing nucleotide triphosphate hydrolases"/>
    <property type="match status" value="1"/>
</dbReference>
<proteinExistence type="inferred from homology"/>
<dbReference type="Pfam" id="PF02223">
    <property type="entry name" value="Thymidylate_kin"/>
    <property type="match status" value="1"/>
</dbReference>
<evidence type="ECO:0000256" key="5">
    <source>
        <dbReference type="ARBA" id="ARBA00022727"/>
    </source>
</evidence>
<comment type="caution">
    <text evidence="13">The sequence shown here is derived from an EMBL/GenBank/DDBJ whole genome shotgun (WGS) entry which is preliminary data.</text>
</comment>